<accession>A0ABS1BF58</accession>
<feature type="transmembrane region" description="Helical" evidence="10">
    <location>
        <begin position="707"/>
        <end position="730"/>
    </location>
</feature>
<feature type="transmembrane region" description="Helical" evidence="10">
    <location>
        <begin position="211"/>
        <end position="229"/>
    </location>
</feature>
<keyword evidence="10" id="KW-0812">Transmembrane</keyword>
<proteinExistence type="predicted"/>
<feature type="transmembrane region" description="Helical" evidence="10">
    <location>
        <begin position="445"/>
        <end position="468"/>
    </location>
</feature>
<evidence type="ECO:0000256" key="9">
    <source>
        <dbReference type="ARBA" id="ARBA00023012"/>
    </source>
</evidence>
<keyword evidence="9" id="KW-0902">Two-component regulatory system</keyword>
<evidence type="ECO:0000256" key="3">
    <source>
        <dbReference type="ARBA" id="ARBA00012438"/>
    </source>
</evidence>
<evidence type="ECO:0000313" key="14">
    <source>
        <dbReference type="Proteomes" id="UP000660024"/>
    </source>
</evidence>
<keyword evidence="7 13" id="KW-0418">Kinase</keyword>
<dbReference type="SMART" id="SM00388">
    <property type="entry name" value="HisKA"/>
    <property type="match status" value="1"/>
</dbReference>
<dbReference type="InterPro" id="IPR036097">
    <property type="entry name" value="HisK_dim/P_sf"/>
</dbReference>
<feature type="transmembrane region" description="Helical" evidence="10">
    <location>
        <begin position="365"/>
        <end position="388"/>
    </location>
</feature>
<evidence type="ECO:0000259" key="12">
    <source>
        <dbReference type="PROSITE" id="PS50885"/>
    </source>
</evidence>
<keyword evidence="4" id="KW-0597">Phosphoprotein</keyword>
<keyword evidence="10" id="KW-1133">Transmembrane helix</keyword>
<feature type="transmembrane region" description="Helical" evidence="10">
    <location>
        <begin position="236"/>
        <end position="255"/>
    </location>
</feature>
<protein>
    <recommendedName>
        <fullName evidence="3">histidine kinase</fullName>
        <ecNumber evidence="3">2.7.13.3</ecNumber>
    </recommendedName>
</protein>
<dbReference type="InterPro" id="IPR005467">
    <property type="entry name" value="His_kinase_dom"/>
</dbReference>
<feature type="transmembrane region" description="Helical" evidence="10">
    <location>
        <begin position="317"/>
        <end position="335"/>
    </location>
</feature>
<keyword evidence="8" id="KW-0067">ATP-binding</keyword>
<keyword evidence="5" id="KW-0808">Transferase</keyword>
<feature type="domain" description="Histidine kinase" evidence="11">
    <location>
        <begin position="1021"/>
        <end position="1233"/>
    </location>
</feature>
<dbReference type="PRINTS" id="PR00344">
    <property type="entry name" value="BCTRLSENSOR"/>
</dbReference>
<comment type="catalytic activity">
    <reaction evidence="1">
        <text>ATP + protein L-histidine = ADP + protein N-phospho-L-histidine.</text>
        <dbReference type="EC" id="2.7.13.3"/>
    </reaction>
</comment>
<feature type="transmembrane region" description="Helical" evidence="10">
    <location>
        <begin position="931"/>
        <end position="951"/>
    </location>
</feature>
<comment type="caution">
    <text evidence="13">The sequence shown here is derived from an EMBL/GenBank/DDBJ whole genome shotgun (WGS) entry which is preliminary data.</text>
</comment>
<dbReference type="RefSeq" id="WP_200583978.1">
    <property type="nucleotide sequence ID" value="NZ_JAEHFY010000001.1"/>
</dbReference>
<comment type="subcellular location">
    <subcellularLocation>
        <location evidence="2">Membrane</location>
    </subcellularLocation>
</comment>
<dbReference type="InterPro" id="IPR003660">
    <property type="entry name" value="HAMP_dom"/>
</dbReference>
<dbReference type="EMBL" id="JAEHFY010000001">
    <property type="protein sequence ID" value="MBK0381492.1"/>
    <property type="molecule type" value="Genomic_DNA"/>
</dbReference>
<evidence type="ECO:0000256" key="7">
    <source>
        <dbReference type="ARBA" id="ARBA00022777"/>
    </source>
</evidence>
<dbReference type="SUPFAM" id="SSF55874">
    <property type="entry name" value="ATPase domain of HSP90 chaperone/DNA topoisomerase II/histidine kinase"/>
    <property type="match status" value="1"/>
</dbReference>
<dbReference type="EC" id="2.7.13.3" evidence="3"/>
<feature type="transmembrane region" description="Helical" evidence="10">
    <location>
        <begin position="394"/>
        <end position="413"/>
    </location>
</feature>
<name>A0ABS1BF58_9SPHI</name>
<feature type="transmembrane region" description="Helical" evidence="10">
    <location>
        <begin position="761"/>
        <end position="784"/>
    </location>
</feature>
<organism evidence="13 14">
    <name type="scientific">Pedobacter segetis</name>
    <dbReference type="NCBI Taxonomy" id="2793069"/>
    <lineage>
        <taxon>Bacteria</taxon>
        <taxon>Pseudomonadati</taxon>
        <taxon>Bacteroidota</taxon>
        <taxon>Sphingobacteriia</taxon>
        <taxon>Sphingobacteriales</taxon>
        <taxon>Sphingobacteriaceae</taxon>
        <taxon>Pedobacter</taxon>
    </lineage>
</organism>
<dbReference type="GO" id="GO:0016301">
    <property type="term" value="F:kinase activity"/>
    <property type="evidence" value="ECO:0007669"/>
    <property type="project" value="UniProtKB-KW"/>
</dbReference>
<dbReference type="Gene3D" id="3.30.565.10">
    <property type="entry name" value="Histidine kinase-like ATPase, C-terminal domain"/>
    <property type="match status" value="1"/>
</dbReference>
<feature type="transmembrane region" description="Helical" evidence="10">
    <location>
        <begin position="275"/>
        <end position="305"/>
    </location>
</feature>
<evidence type="ECO:0000256" key="6">
    <source>
        <dbReference type="ARBA" id="ARBA00022741"/>
    </source>
</evidence>
<evidence type="ECO:0000256" key="5">
    <source>
        <dbReference type="ARBA" id="ARBA00022679"/>
    </source>
</evidence>
<feature type="domain" description="HAMP" evidence="12">
    <location>
        <begin position="952"/>
        <end position="1004"/>
    </location>
</feature>
<evidence type="ECO:0000259" key="11">
    <source>
        <dbReference type="PROSITE" id="PS50109"/>
    </source>
</evidence>
<evidence type="ECO:0000256" key="10">
    <source>
        <dbReference type="SAM" id="Phobius"/>
    </source>
</evidence>
<dbReference type="Gene3D" id="1.10.287.130">
    <property type="match status" value="1"/>
</dbReference>
<dbReference type="Gene3D" id="6.10.340.10">
    <property type="match status" value="1"/>
</dbReference>
<keyword evidence="10" id="KW-0472">Membrane</keyword>
<dbReference type="CDD" id="cd00075">
    <property type="entry name" value="HATPase"/>
    <property type="match status" value="1"/>
</dbReference>
<reference evidence="13 14" key="1">
    <citation type="submission" date="2020-12" db="EMBL/GenBank/DDBJ databases">
        <title>Bacterial novel species Pedobacter sp. SD-b isolated from soil.</title>
        <authorList>
            <person name="Jung H.-Y."/>
        </authorList>
    </citation>
    <scope>NUCLEOTIDE SEQUENCE [LARGE SCALE GENOMIC DNA]</scope>
    <source>
        <strain evidence="13 14">SD-b</strain>
    </source>
</reference>
<dbReference type="Pfam" id="PF02518">
    <property type="entry name" value="HATPase_c"/>
    <property type="match status" value="1"/>
</dbReference>
<dbReference type="PROSITE" id="PS50109">
    <property type="entry name" value="HIS_KIN"/>
    <property type="match status" value="1"/>
</dbReference>
<evidence type="ECO:0000256" key="2">
    <source>
        <dbReference type="ARBA" id="ARBA00004370"/>
    </source>
</evidence>
<dbReference type="InterPro" id="IPR036890">
    <property type="entry name" value="HATPase_C_sf"/>
</dbReference>
<dbReference type="PROSITE" id="PS50885">
    <property type="entry name" value="HAMP"/>
    <property type="match status" value="1"/>
</dbReference>
<dbReference type="InterPro" id="IPR003594">
    <property type="entry name" value="HATPase_dom"/>
</dbReference>
<dbReference type="InterPro" id="IPR003661">
    <property type="entry name" value="HisK_dim/P_dom"/>
</dbReference>
<feature type="transmembrane region" description="Helical" evidence="10">
    <location>
        <begin position="420"/>
        <end position="439"/>
    </location>
</feature>
<dbReference type="PANTHER" id="PTHR43065:SF46">
    <property type="entry name" value="C4-DICARBOXYLATE TRANSPORT SENSOR PROTEIN DCTB"/>
    <property type="match status" value="1"/>
</dbReference>
<evidence type="ECO:0000256" key="4">
    <source>
        <dbReference type="ARBA" id="ARBA00022553"/>
    </source>
</evidence>
<keyword evidence="14" id="KW-1185">Reference proteome</keyword>
<dbReference type="Pfam" id="PF00512">
    <property type="entry name" value="HisKA"/>
    <property type="match status" value="1"/>
</dbReference>
<dbReference type="SUPFAM" id="SSF47384">
    <property type="entry name" value="Homodimeric domain of signal transducing histidine kinase"/>
    <property type="match status" value="1"/>
</dbReference>
<dbReference type="CDD" id="cd00082">
    <property type="entry name" value="HisKA"/>
    <property type="match status" value="1"/>
</dbReference>
<dbReference type="Proteomes" id="UP000660024">
    <property type="component" value="Unassembled WGS sequence"/>
</dbReference>
<dbReference type="InterPro" id="IPR004358">
    <property type="entry name" value="Sig_transdc_His_kin-like_C"/>
</dbReference>
<sequence length="1234" mass="141593">MKTATKIRWLLLLVTIGLFATSLTARWASTKLVDLNDVAIDINSDLNQKETKISNYLSHEENLKSLEKLHLNANLATKVLNRFTGQNIFFQTYVNKKLVFWSDISISANNVDNYKEGSSFVAYKNGWYEAIKRSENNFFVVFFIPIKSHVPYNNQYINDADNQFLINNPTIEIASLTDKDVVDIKNLNGRYLFSIMKSNRVSEIPYNKIEVMMWCCGLVTLLFLLNSICKYYADDGYPILATIVLGLFFCLIRYLGLKYHFPNAIYSLAYFDPKIYASSFYFPSFADLIINVFAFLWLIIFFYSYRDKAFKPIKSPWLGYPTLLYGAIFIIFVSYKFSDVFFGLVFNSTINLNVSNLVNLNLLSFLGVMVLIGGLLIYYLLLDLLVYLSSFVEIPFKFKLALFFVSFAAYTCYGFLHRDYSIFCPLIFVLIFIIGRVVYTNKGKIVFPALVLITFIFATIVSVKLSVFEGYKELEVRKTLLQKLENASDSYALMAFGELETKITKERILLNDLRANRADNKQLITLIGNKYLSGYLNKFNFKAYLFNKDDSLISQNINQKIQVFKKLVENKSNKVTKYFYKKNNTFGTQNYFAIIPLKADSNASGTLILDLKSKTLERYGAFPHILQNGVINPQSEFLNYSYAFYQNKKLLNQFGSFVYDNFNTEYNGETKQFIVLKKGDVDHLIYKPSTNQTIVITHVTSTFWIELAALSFFFIIFLCFGIVLISYRWILQSLFSYKISFKNLRIKILASNNRILYKTRIQIALVLAVVSSLLIIGIITFSYISIQYTEQQEDFLKSKIKVISSAFEDNTLPDINPINNAKGAITFDDFSKMYNSDLNLFDVNGMLLFSTQNKLYSTGIIAERMNPLAFINLNIKKKSEFIQQESIRSLKFTSAYVPIKNADNNIIAYLQLPYFANQDDYNQKIGTFLNLLINIYVLVFVAIAFFAFVVANQITSPLSLIQESISKTVIGKKNNPIKWKRNDEIGSLISEYNAMIATLEENANKLAQSERETAWREMAKQVAHEIKNPLTPLRLGIQMLDRSWKDKDEKFDEKFKKFSKSFLEQIDSLSRIASEFSNFAKMPELKLEKVKVLDVLNRAIEVYSQMGHIKIICDEPSLEKCLVLVDKDQLLRSFNNLLKNAIEAMPEEQEGIIEIKGERTQHSIKIAISDNGNGIPLNSRENIFVPNFTTKSSGTGLGLAFVKQAVENVKGNIYFTTEINVGTTFYITLPLVNK</sequence>
<evidence type="ECO:0000256" key="1">
    <source>
        <dbReference type="ARBA" id="ARBA00000085"/>
    </source>
</evidence>
<keyword evidence="6" id="KW-0547">Nucleotide-binding</keyword>
<evidence type="ECO:0000256" key="8">
    <source>
        <dbReference type="ARBA" id="ARBA00022840"/>
    </source>
</evidence>
<dbReference type="SMART" id="SM00387">
    <property type="entry name" value="HATPase_c"/>
    <property type="match status" value="1"/>
</dbReference>
<gene>
    <name evidence="13" type="ORF">I5M32_00845</name>
</gene>
<evidence type="ECO:0000313" key="13">
    <source>
        <dbReference type="EMBL" id="MBK0381492.1"/>
    </source>
</evidence>
<dbReference type="PANTHER" id="PTHR43065">
    <property type="entry name" value="SENSOR HISTIDINE KINASE"/>
    <property type="match status" value="1"/>
</dbReference>